<organism evidence="2 3">
    <name type="scientific">Streptomyces tsukubensis</name>
    <dbReference type="NCBI Taxonomy" id="83656"/>
    <lineage>
        <taxon>Bacteria</taxon>
        <taxon>Bacillati</taxon>
        <taxon>Actinomycetota</taxon>
        <taxon>Actinomycetes</taxon>
        <taxon>Kitasatosporales</taxon>
        <taxon>Streptomycetaceae</taxon>
        <taxon>Streptomyces</taxon>
    </lineage>
</organism>
<protein>
    <submittedName>
        <fullName evidence="2">Uncharacterized protein</fullName>
    </submittedName>
</protein>
<evidence type="ECO:0000313" key="3">
    <source>
        <dbReference type="Proteomes" id="UP000190539"/>
    </source>
</evidence>
<dbReference type="Proteomes" id="UP000190539">
    <property type="component" value="Unassembled WGS sequence"/>
</dbReference>
<keyword evidence="3" id="KW-1185">Reference proteome</keyword>
<accession>A0A1V4A0D4</accession>
<dbReference type="RefSeq" id="WP_077973938.1">
    <property type="nucleotide sequence ID" value="NZ_CP045178.1"/>
</dbReference>
<evidence type="ECO:0000313" key="2">
    <source>
        <dbReference type="EMBL" id="OON71951.1"/>
    </source>
</evidence>
<evidence type="ECO:0000256" key="1">
    <source>
        <dbReference type="SAM" id="MobiDB-lite"/>
    </source>
</evidence>
<gene>
    <name evidence="2" type="ORF">B1H18_31860</name>
</gene>
<comment type="caution">
    <text evidence="2">The sequence shown here is derived from an EMBL/GenBank/DDBJ whole genome shotgun (WGS) entry which is preliminary data.</text>
</comment>
<dbReference type="AlphaFoldDB" id="A0A1V4A0D4"/>
<sequence>MCDLKSRQGAVGLADETDLCEGVRTRGKRSEKPPHVRDVPTTEPGAVPAAGHATLGARLPVPLAPAGGVR</sequence>
<proteinExistence type="predicted"/>
<dbReference type="EMBL" id="MVFC01000045">
    <property type="protein sequence ID" value="OON71951.1"/>
    <property type="molecule type" value="Genomic_DNA"/>
</dbReference>
<dbReference type="STRING" id="83656.B1H18_31860"/>
<reference evidence="2 3" key="1">
    <citation type="submission" date="2017-02" db="EMBL/GenBank/DDBJ databases">
        <title>Draft Genome Sequence of Streptomyces tsukubaensis F601, a Producer of the immunosuppressant tacrolimus FK506.</title>
        <authorList>
            <person name="Zong G."/>
            <person name="Zhong C."/>
            <person name="Fu J."/>
            <person name="Qin R."/>
            <person name="Cao G."/>
        </authorList>
    </citation>
    <scope>NUCLEOTIDE SEQUENCE [LARGE SCALE GENOMIC DNA]</scope>
    <source>
        <strain evidence="2 3">F601</strain>
    </source>
</reference>
<feature type="compositionally biased region" description="Basic and acidic residues" evidence="1">
    <location>
        <begin position="22"/>
        <end position="40"/>
    </location>
</feature>
<feature type="region of interest" description="Disordered" evidence="1">
    <location>
        <begin position="22"/>
        <end position="53"/>
    </location>
</feature>
<name>A0A1V4A0D4_9ACTN</name>